<keyword evidence="5" id="KW-0813">Transport</keyword>
<dbReference type="NCBIfam" id="TIGR00797">
    <property type="entry name" value="matE"/>
    <property type="match status" value="1"/>
</dbReference>
<dbReference type="Pfam" id="PF01554">
    <property type="entry name" value="MatE"/>
    <property type="match status" value="2"/>
</dbReference>
<dbReference type="InterPro" id="IPR048279">
    <property type="entry name" value="MdtK-like"/>
</dbReference>
<sequence>MSIFTQRIDMLHGSLWDKLILFSLPLAFTAFLEQLFNIADVMILGQYLGKDAVAAVGTNFPLIIMFICLFIGLSLGSNVVIAQCIGAKRHQEANDAVHASWLLAVISGFALAILGQFVTQPYLDILKVPPHIASLSDAYLQTYLWSMPAISLYNFEAAMFRSRGDTQTPLIGLALSVILNFTLNIWFVQAFTDGVFGVALATVISISVSALVLLVKLKRAPDVLHLSFRKLHIHPPLMKEIIRIGWPAALQGMVFCISNLLIQESINRLGPDAMAASSISTSIELCVYCLINAFGQAGTTFISQNYGARNILRCLEITKWALILNLVFTTVTSILVLIFAHQIIYVFNDDPSVVHLTIQRMWFVVLLEPIQAIIDVYAGAMRGYGFSMMPAMLTLLGICGVRIVWLYTIFEWNPTFEWLMATYPVSWGVTGGMLVILYKYFIRHLPRE</sequence>
<proteinExistence type="inferred from homology"/>
<evidence type="ECO:0000256" key="8">
    <source>
        <dbReference type="ARBA" id="ARBA00022692"/>
    </source>
</evidence>
<comment type="caution">
    <text evidence="14">The sequence shown here is derived from an EMBL/GenBank/DDBJ whole genome shotgun (WGS) entry which is preliminary data.</text>
</comment>
<keyword evidence="8 13" id="KW-0812">Transmembrane</keyword>
<keyword evidence="11 13" id="KW-0472">Membrane</keyword>
<evidence type="ECO:0000256" key="12">
    <source>
        <dbReference type="ARBA" id="ARBA00031636"/>
    </source>
</evidence>
<comment type="subcellular location">
    <subcellularLocation>
        <location evidence="2">Cell membrane</location>
        <topology evidence="2">Multi-pass membrane protein</topology>
    </subcellularLocation>
</comment>
<evidence type="ECO:0000256" key="2">
    <source>
        <dbReference type="ARBA" id="ARBA00004651"/>
    </source>
</evidence>
<evidence type="ECO:0000256" key="4">
    <source>
        <dbReference type="ARBA" id="ARBA00020268"/>
    </source>
</evidence>
<comment type="similarity">
    <text evidence="3">Belongs to the multi antimicrobial extrusion (MATE) (TC 2.A.66.1) family.</text>
</comment>
<feature type="transmembrane region" description="Helical" evidence="13">
    <location>
        <begin position="60"/>
        <end position="87"/>
    </location>
</feature>
<comment type="function">
    <text evidence="1">Multidrug efflux pump.</text>
</comment>
<keyword evidence="15" id="KW-1185">Reference proteome</keyword>
<feature type="transmembrane region" description="Helical" evidence="13">
    <location>
        <begin position="99"/>
        <end position="118"/>
    </location>
</feature>
<dbReference type="Proteomes" id="UP001272515">
    <property type="component" value="Unassembled WGS sequence"/>
</dbReference>
<reference evidence="14 15" key="1">
    <citation type="submission" date="2023-10" db="EMBL/GenBank/DDBJ databases">
        <title>Veillonella sp. nov., isolated from a pig farm feces dump.</title>
        <authorList>
            <person name="Chang Y.-H."/>
        </authorList>
    </citation>
    <scope>NUCLEOTIDE SEQUENCE [LARGE SCALE GENOMIC DNA]</scope>
    <source>
        <strain evidence="14 15">YH-vei2233</strain>
    </source>
</reference>
<feature type="transmembrane region" description="Helical" evidence="13">
    <location>
        <begin position="359"/>
        <end position="378"/>
    </location>
</feature>
<dbReference type="PIRSF" id="PIRSF006603">
    <property type="entry name" value="DinF"/>
    <property type="match status" value="1"/>
</dbReference>
<dbReference type="PANTHER" id="PTHR43298:SF2">
    <property type="entry name" value="FMN_FAD EXPORTER YEEO-RELATED"/>
    <property type="match status" value="1"/>
</dbReference>
<dbReference type="InterPro" id="IPR050222">
    <property type="entry name" value="MATE_MdtK"/>
</dbReference>
<feature type="transmembrane region" description="Helical" evidence="13">
    <location>
        <begin position="138"/>
        <end position="158"/>
    </location>
</feature>
<evidence type="ECO:0000313" key="15">
    <source>
        <dbReference type="Proteomes" id="UP001272515"/>
    </source>
</evidence>
<dbReference type="RefSeq" id="WP_317329238.1">
    <property type="nucleotide sequence ID" value="NZ_JAWJZA010000009.1"/>
</dbReference>
<accession>A0ABU3Z6N4</accession>
<evidence type="ECO:0000256" key="6">
    <source>
        <dbReference type="ARBA" id="ARBA00022449"/>
    </source>
</evidence>
<feature type="transmembrane region" description="Helical" evidence="13">
    <location>
        <begin position="170"/>
        <end position="188"/>
    </location>
</feature>
<feature type="transmembrane region" description="Helical" evidence="13">
    <location>
        <begin position="322"/>
        <end position="347"/>
    </location>
</feature>
<name>A0ABU3Z6N4_9FIRM</name>
<keyword evidence="6" id="KW-0050">Antiport</keyword>
<protein>
    <recommendedName>
        <fullName evidence="4">Probable multidrug resistance protein NorM</fullName>
    </recommendedName>
    <alternativeName>
        <fullName evidence="12">Multidrug-efflux transporter</fullName>
    </alternativeName>
</protein>
<evidence type="ECO:0000256" key="3">
    <source>
        <dbReference type="ARBA" id="ARBA00010199"/>
    </source>
</evidence>
<evidence type="ECO:0000256" key="1">
    <source>
        <dbReference type="ARBA" id="ARBA00003408"/>
    </source>
</evidence>
<dbReference type="PANTHER" id="PTHR43298">
    <property type="entry name" value="MULTIDRUG RESISTANCE PROTEIN NORM-RELATED"/>
    <property type="match status" value="1"/>
</dbReference>
<evidence type="ECO:0000256" key="13">
    <source>
        <dbReference type="SAM" id="Phobius"/>
    </source>
</evidence>
<evidence type="ECO:0000256" key="11">
    <source>
        <dbReference type="ARBA" id="ARBA00023136"/>
    </source>
</evidence>
<feature type="transmembrane region" description="Helical" evidence="13">
    <location>
        <begin position="194"/>
        <end position="215"/>
    </location>
</feature>
<keyword evidence="10" id="KW-0406">Ion transport</keyword>
<dbReference type="EMBL" id="JAWJZB010000001">
    <property type="protein sequence ID" value="MDV5087377.1"/>
    <property type="molecule type" value="Genomic_DNA"/>
</dbReference>
<feature type="transmembrane region" description="Helical" evidence="13">
    <location>
        <begin position="21"/>
        <end position="48"/>
    </location>
</feature>
<organism evidence="14 15">
    <name type="scientific">Veillonella absiana</name>
    <dbReference type="NCBI Taxonomy" id="3079305"/>
    <lineage>
        <taxon>Bacteria</taxon>
        <taxon>Bacillati</taxon>
        <taxon>Bacillota</taxon>
        <taxon>Negativicutes</taxon>
        <taxon>Veillonellales</taxon>
        <taxon>Veillonellaceae</taxon>
        <taxon>Veillonella</taxon>
    </lineage>
</organism>
<evidence type="ECO:0000256" key="9">
    <source>
        <dbReference type="ARBA" id="ARBA00022989"/>
    </source>
</evidence>
<evidence type="ECO:0000313" key="14">
    <source>
        <dbReference type="EMBL" id="MDV5087377.1"/>
    </source>
</evidence>
<gene>
    <name evidence="14" type="ORF">RVY80_00715</name>
</gene>
<evidence type="ECO:0000256" key="5">
    <source>
        <dbReference type="ARBA" id="ARBA00022448"/>
    </source>
</evidence>
<dbReference type="CDD" id="cd13138">
    <property type="entry name" value="MATE_yoeA_like"/>
    <property type="match status" value="1"/>
</dbReference>
<keyword evidence="7" id="KW-1003">Cell membrane</keyword>
<feature type="transmembrane region" description="Helical" evidence="13">
    <location>
        <begin position="422"/>
        <end position="442"/>
    </location>
</feature>
<keyword evidence="9 13" id="KW-1133">Transmembrane helix</keyword>
<evidence type="ECO:0000256" key="7">
    <source>
        <dbReference type="ARBA" id="ARBA00022475"/>
    </source>
</evidence>
<evidence type="ECO:0000256" key="10">
    <source>
        <dbReference type="ARBA" id="ARBA00023065"/>
    </source>
</evidence>
<feature type="transmembrane region" description="Helical" evidence="13">
    <location>
        <begin position="390"/>
        <end position="410"/>
    </location>
</feature>
<dbReference type="InterPro" id="IPR002528">
    <property type="entry name" value="MATE_fam"/>
</dbReference>